<proteinExistence type="predicted"/>
<accession>A0A5D2B6B4</accession>
<sequence length="59" mass="6657">MIVELRPRLLLGMTNLFTAQIFQMIPRNPSLKLRLSSKSSGGQSFSAWSFLVSLLVDFL</sequence>
<keyword evidence="2" id="KW-1185">Reference proteome</keyword>
<dbReference type="AlphaFoldDB" id="A0A5D2B6B4"/>
<dbReference type="EMBL" id="CM017709">
    <property type="protein sequence ID" value="TYG52449.1"/>
    <property type="molecule type" value="Genomic_DNA"/>
</dbReference>
<organism evidence="1 2">
    <name type="scientific">Gossypium darwinii</name>
    <name type="common">Darwin's cotton</name>
    <name type="synonym">Gossypium barbadense var. darwinii</name>
    <dbReference type="NCBI Taxonomy" id="34276"/>
    <lineage>
        <taxon>Eukaryota</taxon>
        <taxon>Viridiplantae</taxon>
        <taxon>Streptophyta</taxon>
        <taxon>Embryophyta</taxon>
        <taxon>Tracheophyta</taxon>
        <taxon>Spermatophyta</taxon>
        <taxon>Magnoliopsida</taxon>
        <taxon>eudicotyledons</taxon>
        <taxon>Gunneridae</taxon>
        <taxon>Pentapetalae</taxon>
        <taxon>rosids</taxon>
        <taxon>malvids</taxon>
        <taxon>Malvales</taxon>
        <taxon>Malvaceae</taxon>
        <taxon>Malvoideae</taxon>
        <taxon>Gossypium</taxon>
    </lineage>
</organism>
<evidence type="ECO:0000313" key="1">
    <source>
        <dbReference type="EMBL" id="TYG52449.1"/>
    </source>
</evidence>
<reference evidence="1 2" key="1">
    <citation type="submission" date="2019-06" db="EMBL/GenBank/DDBJ databases">
        <title>WGS assembly of Gossypium darwinii.</title>
        <authorList>
            <person name="Chen Z.J."/>
            <person name="Sreedasyam A."/>
            <person name="Ando A."/>
            <person name="Song Q."/>
            <person name="De L."/>
            <person name="Hulse-Kemp A."/>
            <person name="Ding M."/>
            <person name="Ye W."/>
            <person name="Kirkbride R."/>
            <person name="Jenkins J."/>
            <person name="Plott C."/>
            <person name="Lovell J."/>
            <person name="Lin Y.-M."/>
            <person name="Vaughn R."/>
            <person name="Liu B."/>
            <person name="Li W."/>
            <person name="Simpson S."/>
            <person name="Scheffler B."/>
            <person name="Saski C."/>
            <person name="Grover C."/>
            <person name="Hu G."/>
            <person name="Conover J."/>
            <person name="Carlson J."/>
            <person name="Shu S."/>
            <person name="Boston L."/>
            <person name="Williams M."/>
            <person name="Peterson D."/>
            <person name="Mcgee K."/>
            <person name="Jones D."/>
            <person name="Wendel J."/>
            <person name="Stelly D."/>
            <person name="Grimwood J."/>
            <person name="Schmutz J."/>
        </authorList>
    </citation>
    <scope>NUCLEOTIDE SEQUENCE [LARGE SCALE GENOMIC DNA]</scope>
    <source>
        <strain evidence="1">1808015.09</strain>
    </source>
</reference>
<name>A0A5D2B6B4_GOSDA</name>
<gene>
    <name evidence="1" type="ORF">ES288_D09G029000v1</name>
</gene>
<evidence type="ECO:0000313" key="2">
    <source>
        <dbReference type="Proteomes" id="UP000323506"/>
    </source>
</evidence>
<protein>
    <submittedName>
        <fullName evidence="1">Uncharacterized protein</fullName>
    </submittedName>
</protein>
<dbReference type="Proteomes" id="UP000323506">
    <property type="component" value="Chromosome D09"/>
</dbReference>